<gene>
    <name evidence="2" type="ORF">DFR30_2507</name>
</gene>
<evidence type="ECO:0000256" key="1">
    <source>
        <dbReference type="SAM" id="Phobius"/>
    </source>
</evidence>
<dbReference type="Proteomes" id="UP000295707">
    <property type="component" value="Unassembled WGS sequence"/>
</dbReference>
<dbReference type="InterPro" id="IPR010406">
    <property type="entry name" value="DUF1003"/>
</dbReference>
<organism evidence="2 3">
    <name type="scientific">Thiogranum longum</name>
    <dbReference type="NCBI Taxonomy" id="1537524"/>
    <lineage>
        <taxon>Bacteria</taxon>
        <taxon>Pseudomonadati</taxon>
        <taxon>Pseudomonadota</taxon>
        <taxon>Gammaproteobacteria</taxon>
        <taxon>Chromatiales</taxon>
        <taxon>Ectothiorhodospiraceae</taxon>
        <taxon>Thiogranum</taxon>
    </lineage>
</organism>
<dbReference type="EMBL" id="SMFX01000001">
    <property type="protein sequence ID" value="TCK19210.1"/>
    <property type="molecule type" value="Genomic_DNA"/>
</dbReference>
<name>A0A4R1HG35_9GAMM</name>
<keyword evidence="1" id="KW-1133">Transmembrane helix</keyword>
<reference evidence="2 3" key="1">
    <citation type="submission" date="2019-03" db="EMBL/GenBank/DDBJ databases">
        <title>Genomic Encyclopedia of Type Strains, Phase IV (KMG-IV): sequencing the most valuable type-strain genomes for metagenomic binning, comparative biology and taxonomic classification.</title>
        <authorList>
            <person name="Goeker M."/>
        </authorList>
    </citation>
    <scope>NUCLEOTIDE SEQUENCE [LARGE SCALE GENOMIC DNA]</scope>
    <source>
        <strain evidence="2 3">DSM 19610</strain>
    </source>
</reference>
<protein>
    <submittedName>
        <fullName evidence="2">Uncharacterized protein DUF1003</fullName>
    </submittedName>
</protein>
<accession>A0A4R1HG35</accession>
<comment type="caution">
    <text evidence="2">The sequence shown here is derived from an EMBL/GenBank/DDBJ whole genome shotgun (WGS) entry which is preliminary data.</text>
</comment>
<feature type="transmembrane region" description="Helical" evidence="1">
    <location>
        <begin position="149"/>
        <end position="167"/>
    </location>
</feature>
<feature type="transmembrane region" description="Helical" evidence="1">
    <location>
        <begin position="122"/>
        <end position="143"/>
    </location>
</feature>
<dbReference type="PANTHER" id="PTHR41386:SF1">
    <property type="entry name" value="MEMBRANE PROTEIN"/>
    <property type="match status" value="1"/>
</dbReference>
<dbReference type="OrthoDB" id="9795736at2"/>
<evidence type="ECO:0000313" key="3">
    <source>
        <dbReference type="Proteomes" id="UP000295707"/>
    </source>
</evidence>
<dbReference type="RefSeq" id="WP_132973673.1">
    <property type="nucleotide sequence ID" value="NZ_SMFX01000001.1"/>
</dbReference>
<dbReference type="PANTHER" id="PTHR41386">
    <property type="entry name" value="INTEGRAL MEMBRANE PROTEIN-RELATED"/>
    <property type="match status" value="1"/>
</dbReference>
<sequence>MTSRSQHFLICQVCHKSKPQRELLPGHLVREELLPLICEKAPDWSSSGYICYACLNQIRTNYIRHQMRKDLGELDDLEQEVVASLENKALLSENIDEEYDQTLSFGECVADKVAEFGGSWRFIISFSTLLVVWIILNTVSILLNPFDPYPYILLNLVLSLLAAFQALQAEMLSDMQKKG</sequence>
<keyword evidence="1" id="KW-0812">Transmembrane</keyword>
<evidence type="ECO:0000313" key="2">
    <source>
        <dbReference type="EMBL" id="TCK19210.1"/>
    </source>
</evidence>
<dbReference type="Pfam" id="PF06210">
    <property type="entry name" value="DUF1003"/>
    <property type="match status" value="1"/>
</dbReference>
<keyword evidence="3" id="KW-1185">Reference proteome</keyword>
<keyword evidence="1" id="KW-0472">Membrane</keyword>
<dbReference type="AlphaFoldDB" id="A0A4R1HG35"/>
<proteinExistence type="predicted"/>